<dbReference type="PROSITE" id="PS50887">
    <property type="entry name" value="GGDEF"/>
    <property type="match status" value="1"/>
</dbReference>
<dbReference type="Gene3D" id="3.30.70.270">
    <property type="match status" value="1"/>
</dbReference>
<dbReference type="Gene3D" id="3.30.450.20">
    <property type="entry name" value="PAS domain"/>
    <property type="match status" value="1"/>
</dbReference>
<dbReference type="InterPro" id="IPR000160">
    <property type="entry name" value="GGDEF_dom"/>
</dbReference>
<dbReference type="CDD" id="cd00130">
    <property type="entry name" value="PAS"/>
    <property type="match status" value="1"/>
</dbReference>
<dbReference type="InterPro" id="IPR003018">
    <property type="entry name" value="GAF"/>
</dbReference>
<protein>
    <submittedName>
        <fullName evidence="3">Diguanylate cyclase domain protein</fullName>
    </submittedName>
</protein>
<sequence>MTDAGGPPDDVARALFHHAPAGLFAMTADGVIRSANDTFCEWTGYPREDVVGRYFLALLSRGSKLIFETRYMPLLQTQSRLNEMMLTLSTNVGGTRNVLVSSVLDDSGAEALVYAAVFDAGIRLKYERDLLEARRAAETAVARVRILQAAAAGLAPASTLAAFGSALRVSAEMATDAAHVSVIVTGADGTLELVSGARPLAETVDLADLLPVGAALASGLPVLCRSAADIAESFPGLAAALDAEGVEALCVVPIIDNGTVSGAIACWFQRQRVLDENLLDLLGALATQAAPVLERIHLQHQIEHQSLHDSLTGLPNRRALQNRLRRLLGDAERHGRAVAVLFLDLDGFKAINDDFGHEAGDQVLEQVALRLRRVLREDDTPSRFGGDEFVIASDRIDQTSALEVAQRIRQAVREPLDGLAQGQRVSASIGISVYTPGITTPLSPDDLIALADEAMLTSKRAGKGRDTLLTA</sequence>
<dbReference type="FunFam" id="3.30.70.270:FF:000001">
    <property type="entry name" value="Diguanylate cyclase domain protein"/>
    <property type="match status" value="1"/>
</dbReference>
<dbReference type="Pfam" id="PF00989">
    <property type="entry name" value="PAS"/>
    <property type="match status" value="1"/>
</dbReference>
<keyword evidence="4" id="KW-1185">Reference proteome</keyword>
<dbReference type="KEGG" id="cart:PA27867_0412"/>
<dbReference type="InterPro" id="IPR052163">
    <property type="entry name" value="DGC-Regulatory_Protein"/>
</dbReference>
<feature type="domain" description="PAS" evidence="1">
    <location>
        <begin position="8"/>
        <end position="56"/>
    </location>
</feature>
<reference evidence="3 4" key="1">
    <citation type="submission" date="2016-06" db="EMBL/GenBank/DDBJ databases">
        <title>Genome sequencing of Cryobacterium arcticum PAMC 27867.</title>
        <authorList>
            <person name="Lee J."/>
            <person name="Kim O.-S."/>
        </authorList>
    </citation>
    <scope>NUCLEOTIDE SEQUENCE [LARGE SCALE GENOMIC DNA]</scope>
    <source>
        <strain evidence="3 4">PAMC 27867</strain>
    </source>
</reference>
<evidence type="ECO:0000259" key="2">
    <source>
        <dbReference type="PROSITE" id="PS50887"/>
    </source>
</evidence>
<name>A0A1B1BFM8_9MICO</name>
<dbReference type="SUPFAM" id="SSF55781">
    <property type="entry name" value="GAF domain-like"/>
    <property type="match status" value="1"/>
</dbReference>
<dbReference type="Pfam" id="PF01590">
    <property type="entry name" value="GAF"/>
    <property type="match status" value="1"/>
</dbReference>
<evidence type="ECO:0000259" key="1">
    <source>
        <dbReference type="PROSITE" id="PS50112"/>
    </source>
</evidence>
<dbReference type="AlphaFoldDB" id="A0A1B1BFM8"/>
<dbReference type="SUPFAM" id="SSF55785">
    <property type="entry name" value="PYP-like sensor domain (PAS domain)"/>
    <property type="match status" value="1"/>
</dbReference>
<feature type="domain" description="GGDEF" evidence="2">
    <location>
        <begin position="336"/>
        <end position="471"/>
    </location>
</feature>
<dbReference type="PROSITE" id="PS50112">
    <property type="entry name" value="PAS"/>
    <property type="match status" value="1"/>
</dbReference>
<dbReference type="GO" id="GO:0006355">
    <property type="term" value="P:regulation of DNA-templated transcription"/>
    <property type="evidence" value="ECO:0007669"/>
    <property type="project" value="InterPro"/>
</dbReference>
<dbReference type="CDD" id="cd01949">
    <property type="entry name" value="GGDEF"/>
    <property type="match status" value="1"/>
</dbReference>
<dbReference type="RefSeq" id="WP_066592544.1">
    <property type="nucleotide sequence ID" value="NZ_CP016282.1"/>
</dbReference>
<dbReference type="SMART" id="SM00267">
    <property type="entry name" value="GGDEF"/>
    <property type="match status" value="1"/>
</dbReference>
<dbReference type="SUPFAM" id="SSF55073">
    <property type="entry name" value="Nucleotide cyclase"/>
    <property type="match status" value="1"/>
</dbReference>
<evidence type="ECO:0000313" key="4">
    <source>
        <dbReference type="Proteomes" id="UP000092582"/>
    </source>
</evidence>
<dbReference type="EMBL" id="CP016282">
    <property type="protein sequence ID" value="ANP71385.1"/>
    <property type="molecule type" value="Genomic_DNA"/>
</dbReference>
<dbReference type="STRING" id="670052.PA27867_0412"/>
<dbReference type="InterPro" id="IPR029016">
    <property type="entry name" value="GAF-like_dom_sf"/>
</dbReference>
<dbReference type="InterPro" id="IPR043128">
    <property type="entry name" value="Rev_trsase/Diguanyl_cyclase"/>
</dbReference>
<organism evidence="3 4">
    <name type="scientific">Cryobacterium arcticum</name>
    <dbReference type="NCBI Taxonomy" id="670052"/>
    <lineage>
        <taxon>Bacteria</taxon>
        <taxon>Bacillati</taxon>
        <taxon>Actinomycetota</taxon>
        <taxon>Actinomycetes</taxon>
        <taxon>Micrococcales</taxon>
        <taxon>Microbacteriaceae</taxon>
        <taxon>Cryobacterium</taxon>
    </lineage>
</organism>
<gene>
    <name evidence="3" type="ORF">PA27867_0412</name>
</gene>
<dbReference type="SMART" id="SM00065">
    <property type="entry name" value="GAF"/>
    <property type="match status" value="1"/>
</dbReference>
<proteinExistence type="predicted"/>
<dbReference type="PANTHER" id="PTHR46663">
    <property type="entry name" value="DIGUANYLATE CYCLASE DGCT-RELATED"/>
    <property type="match status" value="1"/>
</dbReference>
<dbReference type="InterPro" id="IPR013767">
    <property type="entry name" value="PAS_fold"/>
</dbReference>
<dbReference type="Proteomes" id="UP000092582">
    <property type="component" value="Chromosome 1"/>
</dbReference>
<evidence type="ECO:0000313" key="3">
    <source>
        <dbReference type="EMBL" id="ANP71385.1"/>
    </source>
</evidence>
<dbReference type="NCBIfam" id="TIGR00229">
    <property type="entry name" value="sensory_box"/>
    <property type="match status" value="1"/>
</dbReference>
<dbReference type="NCBIfam" id="TIGR00254">
    <property type="entry name" value="GGDEF"/>
    <property type="match status" value="1"/>
</dbReference>
<dbReference type="InterPro" id="IPR029787">
    <property type="entry name" value="Nucleotide_cyclase"/>
</dbReference>
<accession>A0A1B1BFM8</accession>
<dbReference type="InterPro" id="IPR000014">
    <property type="entry name" value="PAS"/>
</dbReference>
<dbReference type="Pfam" id="PF00990">
    <property type="entry name" value="GGDEF"/>
    <property type="match status" value="1"/>
</dbReference>
<dbReference type="SMART" id="SM00091">
    <property type="entry name" value="PAS"/>
    <property type="match status" value="1"/>
</dbReference>
<dbReference type="OrthoDB" id="23692at2"/>
<dbReference type="Gene3D" id="3.30.450.40">
    <property type="match status" value="1"/>
</dbReference>
<dbReference type="InterPro" id="IPR035965">
    <property type="entry name" value="PAS-like_dom_sf"/>
</dbReference>
<dbReference type="PANTHER" id="PTHR46663:SF2">
    <property type="entry name" value="GGDEF DOMAIN-CONTAINING PROTEIN"/>
    <property type="match status" value="1"/>
</dbReference>